<accession>A0A0C5VPD7</accession>
<protein>
    <submittedName>
        <fullName evidence="2">Uncharacterized protein</fullName>
    </submittedName>
</protein>
<proteinExistence type="predicted"/>
<evidence type="ECO:0000256" key="1">
    <source>
        <dbReference type="SAM" id="Phobius"/>
    </source>
</evidence>
<feature type="transmembrane region" description="Helical" evidence="1">
    <location>
        <begin position="192"/>
        <end position="211"/>
    </location>
</feature>
<keyword evidence="1" id="KW-1133">Transmembrane helix</keyword>
<dbReference type="KEGG" id="gsn:YC6258_04090"/>
<keyword evidence="3" id="KW-1185">Reference proteome</keyword>
<dbReference type="Proteomes" id="UP000032266">
    <property type="component" value="Chromosome"/>
</dbReference>
<keyword evidence="1" id="KW-0812">Transmembrane</keyword>
<organism evidence="2 3">
    <name type="scientific">Gynuella sunshinyii YC6258</name>
    <dbReference type="NCBI Taxonomy" id="1445510"/>
    <lineage>
        <taxon>Bacteria</taxon>
        <taxon>Pseudomonadati</taxon>
        <taxon>Pseudomonadota</taxon>
        <taxon>Gammaproteobacteria</taxon>
        <taxon>Oceanospirillales</taxon>
        <taxon>Saccharospirillaceae</taxon>
        <taxon>Gynuella</taxon>
    </lineage>
</organism>
<sequence>MRQTLNIDQLVQSEGDVFEDQFIWIDWRASEQDVVGAFSEQLVHGQSFEYLVTKYDASICYQGQTFPVPLTHTGSDRYVVISSLAEILKSSYEVWQHKDSLENDTHGFLLLTVEQSQYLQREYPEWTDTNLCLLEKGFDFFNDLNIPYFNHADDTLFRQQYEAAVAARQATFQKSWRTSSQVKTQTFSFKKYSLLLLKGLLLVAAVYGLYLKYHDSQCRVRVDGHCIAYQE</sequence>
<name>A0A0C5VPD7_9GAMM</name>
<gene>
    <name evidence="2" type="ORF">YC6258_04090</name>
</gene>
<evidence type="ECO:0000313" key="2">
    <source>
        <dbReference type="EMBL" id="AJQ96126.1"/>
    </source>
</evidence>
<dbReference type="EMBL" id="CP007142">
    <property type="protein sequence ID" value="AJQ96126.1"/>
    <property type="molecule type" value="Genomic_DNA"/>
</dbReference>
<dbReference type="OrthoDB" id="5194528at2"/>
<dbReference type="AlphaFoldDB" id="A0A0C5VPD7"/>
<dbReference type="RefSeq" id="WP_044618209.1">
    <property type="nucleotide sequence ID" value="NZ_CP007142.1"/>
</dbReference>
<reference evidence="2 3" key="1">
    <citation type="submission" date="2014-01" db="EMBL/GenBank/DDBJ databases">
        <title>Full genme sequencing of cellulolytic bacterium Gynuella sunshinyii YC6258T gen. nov., sp. nov.</title>
        <authorList>
            <person name="Khan H."/>
            <person name="Chung E.J."/>
            <person name="Chung Y.R."/>
        </authorList>
    </citation>
    <scope>NUCLEOTIDE SEQUENCE [LARGE SCALE GENOMIC DNA]</scope>
    <source>
        <strain evidence="2 3">YC6258</strain>
    </source>
</reference>
<dbReference type="HOGENOM" id="CLU_1198422_0_0_6"/>
<keyword evidence="1" id="KW-0472">Membrane</keyword>
<evidence type="ECO:0000313" key="3">
    <source>
        <dbReference type="Proteomes" id="UP000032266"/>
    </source>
</evidence>